<keyword evidence="2" id="KW-0472">Membrane</keyword>
<evidence type="ECO:0000256" key="1">
    <source>
        <dbReference type="SAM" id="MobiDB-lite"/>
    </source>
</evidence>
<feature type="region of interest" description="Disordered" evidence="1">
    <location>
        <begin position="402"/>
        <end position="431"/>
    </location>
</feature>
<dbReference type="AlphaFoldDB" id="A0A7G9R001"/>
<evidence type="ECO:0000256" key="2">
    <source>
        <dbReference type="SAM" id="Phobius"/>
    </source>
</evidence>
<dbReference type="Pfam" id="PF19077">
    <property type="entry name" value="Big_13"/>
    <property type="match status" value="3"/>
</dbReference>
<sequence length="635" mass="62367">MASAAPLPATYTATASGDVLTVESTLAGGELAAVDLVHSDASVDSEADPAASATSANLGAQVGGFATVDVDSNTTTAPPSGSDSGSLLEASALGLNTGVITYTDTATWAGAEACVDDGTPISQASTETAGASLDLLGTSVLTTGVSSVTGTTSLEQTDPTFDTRAVVATTTGELTDPALLDGLLTIDVLSAPTLTATATGTADGSDVVFTPAEATATVGGTTVTLDAGADVPLDVPGVGSVVLHLNSASELANRSVAADGTSASGDAVALTADITLLGGTGTVSVDLLPLHAEATAPVGGVECGRLAPAVDIVTPADGSSTDDPTPPITGTSNQPNSTVTLVIDGGDPVEVDTDGDGNFTYTPTTPLTEGPHTVEASVTDGAGDTATDSTTFTVVAADVEPTVDITSPEDGSSTDDPTPPITGTSNQPNSTVTLVIDGGDPVEVDTDGDGNFTYTPTTPLAEGPHTVTVTAENDAGSASDSVTFTVVAADEEPTVEITDPEDGSSTDDPTPPVTGTSNQPNSTVTVVIDGGDPVEVDTDGDGNFTYTPTTALACGEHTVTVTAENDAGTASDSSTFTVLCAAGAVADAGPASLAYTGSDLGMELSVAAALLAAGVLFVGASQLRRRRFVPRHAAR</sequence>
<keyword evidence="5" id="KW-1185">Reference proteome</keyword>
<feature type="region of interest" description="Disordered" evidence="1">
    <location>
        <begin position="492"/>
        <end position="522"/>
    </location>
</feature>
<dbReference type="Proteomes" id="UP000515976">
    <property type="component" value="Chromosome"/>
</dbReference>
<accession>A0A7G9R001</accession>
<feature type="domain" description="PKD/Chitinase" evidence="3">
    <location>
        <begin position="416"/>
        <end position="489"/>
    </location>
</feature>
<dbReference type="InterPro" id="IPR022409">
    <property type="entry name" value="PKD/Chitinase_dom"/>
</dbReference>
<feature type="region of interest" description="Disordered" evidence="1">
    <location>
        <begin position="362"/>
        <end position="387"/>
    </location>
</feature>
<dbReference type="NCBIfam" id="NF033510">
    <property type="entry name" value="Ca_tandemer"/>
    <property type="match status" value="3"/>
</dbReference>
<dbReference type="Gene3D" id="2.60.40.10">
    <property type="entry name" value="Immunoglobulins"/>
    <property type="match status" value="3"/>
</dbReference>
<feature type="compositionally biased region" description="Polar residues" evidence="1">
    <location>
        <begin position="317"/>
        <end position="338"/>
    </location>
</feature>
<dbReference type="GO" id="GO:0005975">
    <property type="term" value="P:carbohydrate metabolic process"/>
    <property type="evidence" value="ECO:0007669"/>
    <property type="project" value="UniProtKB-ARBA"/>
</dbReference>
<feature type="compositionally biased region" description="Acidic residues" evidence="1">
    <location>
        <begin position="492"/>
        <end position="505"/>
    </location>
</feature>
<proteinExistence type="predicted"/>
<feature type="compositionally biased region" description="Low complexity" evidence="1">
    <location>
        <begin position="376"/>
        <end position="387"/>
    </location>
</feature>
<feature type="compositionally biased region" description="Polar residues" evidence="1">
    <location>
        <begin position="513"/>
        <end position="522"/>
    </location>
</feature>
<feature type="domain" description="PKD/Chitinase" evidence="3">
    <location>
        <begin position="508"/>
        <end position="581"/>
    </location>
</feature>
<feature type="region of interest" description="Disordered" evidence="1">
    <location>
        <begin position="314"/>
        <end position="338"/>
    </location>
</feature>
<dbReference type="InterPro" id="IPR044016">
    <property type="entry name" value="Big_13"/>
</dbReference>
<evidence type="ECO:0000259" key="3">
    <source>
        <dbReference type="SMART" id="SM00089"/>
    </source>
</evidence>
<feature type="transmembrane region" description="Helical" evidence="2">
    <location>
        <begin position="600"/>
        <end position="621"/>
    </location>
</feature>
<dbReference type="EMBL" id="CP060712">
    <property type="protein sequence ID" value="QNN48926.1"/>
    <property type="molecule type" value="Genomic_DNA"/>
</dbReference>
<dbReference type="SMART" id="SM00089">
    <property type="entry name" value="PKD"/>
    <property type="match status" value="3"/>
</dbReference>
<dbReference type="RefSeq" id="WP_166104815.1">
    <property type="nucleotide sequence ID" value="NZ_CP060712.1"/>
</dbReference>
<organism evidence="4 5">
    <name type="scientific">Phycicoccus endophyticus</name>
    <dbReference type="NCBI Taxonomy" id="1690220"/>
    <lineage>
        <taxon>Bacteria</taxon>
        <taxon>Bacillati</taxon>
        <taxon>Actinomycetota</taxon>
        <taxon>Actinomycetes</taxon>
        <taxon>Micrococcales</taxon>
        <taxon>Intrasporangiaceae</taxon>
        <taxon>Phycicoccus</taxon>
    </lineage>
</organism>
<dbReference type="InterPro" id="IPR013783">
    <property type="entry name" value="Ig-like_fold"/>
</dbReference>
<reference evidence="4 5" key="1">
    <citation type="submission" date="2020-08" db="EMBL/GenBank/DDBJ databases">
        <title>Genome sequence of Phycicoccus endophyticus JCM 31784T.</title>
        <authorList>
            <person name="Hyun D.-W."/>
            <person name="Bae J.-W."/>
        </authorList>
    </citation>
    <scope>NUCLEOTIDE SEQUENCE [LARGE SCALE GENOMIC DNA]</scope>
    <source>
        <strain evidence="4 5">JCM 31784</strain>
    </source>
</reference>
<feature type="domain" description="PKD/Chitinase" evidence="3">
    <location>
        <begin position="323"/>
        <end position="397"/>
    </location>
</feature>
<dbReference type="KEGG" id="pei:H9L10_11695"/>
<name>A0A7G9R001_9MICO</name>
<keyword evidence="2" id="KW-0812">Transmembrane</keyword>
<keyword evidence="2" id="KW-1133">Transmembrane helix</keyword>
<evidence type="ECO:0000313" key="5">
    <source>
        <dbReference type="Proteomes" id="UP000515976"/>
    </source>
</evidence>
<feature type="compositionally biased region" description="Polar residues" evidence="1">
    <location>
        <begin position="409"/>
        <end position="431"/>
    </location>
</feature>
<gene>
    <name evidence="4" type="ORF">H9L10_11695</name>
</gene>
<evidence type="ECO:0000313" key="4">
    <source>
        <dbReference type="EMBL" id="QNN48926.1"/>
    </source>
</evidence>
<protein>
    <recommendedName>
        <fullName evidence="3">PKD/Chitinase domain-containing protein</fullName>
    </recommendedName>
</protein>